<dbReference type="EMBL" id="WNKT01000046">
    <property type="protein sequence ID" value="MTW22632.1"/>
    <property type="molecule type" value="Genomic_DNA"/>
</dbReference>
<name>A0A6N8EED9_9GAMM</name>
<organism evidence="1 2">
    <name type="scientific">Allochromatium palmeri</name>
    <dbReference type="NCBI Taxonomy" id="231048"/>
    <lineage>
        <taxon>Bacteria</taxon>
        <taxon>Pseudomonadati</taxon>
        <taxon>Pseudomonadota</taxon>
        <taxon>Gammaproteobacteria</taxon>
        <taxon>Chromatiales</taxon>
        <taxon>Chromatiaceae</taxon>
        <taxon>Allochromatium</taxon>
    </lineage>
</organism>
<protein>
    <submittedName>
        <fullName evidence="1">Uncharacterized protein</fullName>
    </submittedName>
</protein>
<evidence type="ECO:0000313" key="2">
    <source>
        <dbReference type="Proteomes" id="UP000434044"/>
    </source>
</evidence>
<evidence type="ECO:0000313" key="1">
    <source>
        <dbReference type="EMBL" id="MTW22632.1"/>
    </source>
</evidence>
<reference evidence="1 2" key="1">
    <citation type="submission" date="2019-11" db="EMBL/GenBank/DDBJ databases">
        <title>Whole-genome sequence of the anaerobic purple sulfur bacterium Allochromatium palmeri DSM 15591.</title>
        <authorList>
            <person name="Kyndt J.A."/>
            <person name="Meyer T.E."/>
        </authorList>
    </citation>
    <scope>NUCLEOTIDE SEQUENCE [LARGE SCALE GENOMIC DNA]</scope>
    <source>
        <strain evidence="1 2">DSM 15591</strain>
    </source>
</reference>
<dbReference type="AlphaFoldDB" id="A0A6N8EED9"/>
<dbReference type="Proteomes" id="UP000434044">
    <property type="component" value="Unassembled WGS sequence"/>
</dbReference>
<gene>
    <name evidence="1" type="ORF">GJ668_16305</name>
</gene>
<dbReference type="OrthoDB" id="6057171at2"/>
<accession>A0A6N8EED9</accession>
<proteinExistence type="predicted"/>
<dbReference type="RefSeq" id="WP_155451193.1">
    <property type="nucleotide sequence ID" value="NZ_WNKT01000046.1"/>
</dbReference>
<keyword evidence="2" id="KW-1185">Reference proteome</keyword>
<sequence length="310" mass="34450">MLKMTSQILFVSGVFVFSSISQAGLRDWIYEPSYEIQKEYIQPISDKDQLCSAKCEIELLNCNATNEARASSCSDGSDFAAGLGNTQTSSDVMSVAIGAAILAVAALTLEDCFGIEDCLSGYESCFTECGGTIKEEEVCISNCEIDEVLKSFKKIGTEEKLVISHIKKYLEGQSGVHIAPDISPNKIDGFLKKTGDILKKEDIPLALIDNTIFGGASEGFSIFKDYFIYKKSFSDPVKIYYSSIRNEVVQKLKETKKGKKLEPYLLVNNHEMFVFSEIAYRFSQFLNHMRAIKTSPNQAVSDSEIINPWD</sequence>
<comment type="caution">
    <text evidence="1">The sequence shown here is derived from an EMBL/GenBank/DDBJ whole genome shotgun (WGS) entry which is preliminary data.</text>
</comment>